<dbReference type="InterPro" id="IPR024990">
    <property type="entry name" value="Apc1"/>
</dbReference>
<dbReference type="Gene3D" id="1.25.10.10">
    <property type="entry name" value="Leucine-rich Repeat Variant"/>
    <property type="match status" value="2"/>
</dbReference>
<keyword evidence="3" id="KW-0677">Repeat</keyword>
<feature type="region of interest" description="Disordered" evidence="6">
    <location>
        <begin position="396"/>
        <end position="481"/>
    </location>
</feature>
<dbReference type="GO" id="GO:0060090">
    <property type="term" value="F:molecular adaptor activity"/>
    <property type="evidence" value="ECO:0007669"/>
    <property type="project" value="TreeGrafter"/>
</dbReference>
<feature type="region of interest" description="Disordered" evidence="6">
    <location>
        <begin position="496"/>
        <end position="550"/>
    </location>
</feature>
<feature type="domain" description="Anaphase-promoting complex subunit 1 N-terminal" evidence="7">
    <location>
        <begin position="59"/>
        <end position="841"/>
    </location>
</feature>
<keyword evidence="5" id="KW-0131">Cell cycle</keyword>
<feature type="region of interest" description="Disordered" evidence="6">
    <location>
        <begin position="121"/>
        <end position="163"/>
    </location>
</feature>
<name>A0AAV9PJX4_9PEZI</name>
<evidence type="ECO:0000313" key="10">
    <source>
        <dbReference type="Proteomes" id="UP001337655"/>
    </source>
</evidence>
<feature type="compositionally biased region" description="Acidic residues" evidence="6">
    <location>
        <begin position="541"/>
        <end position="550"/>
    </location>
</feature>
<dbReference type="GeneID" id="89924426"/>
<dbReference type="Proteomes" id="UP001337655">
    <property type="component" value="Unassembled WGS sequence"/>
</dbReference>
<feature type="region of interest" description="Disordered" evidence="6">
    <location>
        <begin position="893"/>
        <end position="913"/>
    </location>
</feature>
<evidence type="ECO:0000256" key="4">
    <source>
        <dbReference type="ARBA" id="ARBA00022776"/>
    </source>
</evidence>
<dbReference type="InterPro" id="IPR049255">
    <property type="entry name" value="Apc1_N"/>
</dbReference>
<sequence>MAVRGLVKGDVETLGPDAFPNRVKPQAYDQMAEIKSLGVHTPVALPYLIDEGLLPAEPSSDLYTWETYVFDDGNGDVEEEVLATRKCVVWSQGRLIRNVYHFELEGEDVIQALLTSFPSKRNVSDTRHTTGPDSANIQPWRDSRNGRKPSRGDSEATEPHSTSERALVVCLKSKAHVYFVHGTSHIVDFPFEISKAFSAPRGVILQTKSVAAPSSPPTPQLPAAPPNSFFSSQLRPTASYLQSPTLVKSFASTQPSRPSPLSGKARLDTLSPFPDAFAGLAQATDDDTAGFYSLTDPLSDLGVVTYSLQHPRPRLSTKASSGLSVEFEAVDNSERIIYVSPTDELGGTGSSQNAPLTLIITLNQDLQTLTIWHAWYVEEKSLASLLKERAAHKAAKARRRSSFMSSMGTGATTPAVRTREGVRESLVGASSLRLPGEQAPSQPHGASSRRPTRQEEEDAMASQMDPDYQPGASQQAARESRRISSMNADMRQSQYNANASFAGPGGRRNASFGGPGERRSLGHRKSRGSTPGSVFSRSLGPDDDLMDLDSSFDADDEESVGSILRHIRATFDATGAESILAGLGDEMKRELIVRKLHSIPIATSTSSEAKTVEPIQVATLLDFRHRMDNEDQRMTVFIHQDYTKEVSALQLIIKRRLLWPELSLTPTMAIPLLVGEQKVGSSSSIVKLKESGRSSILLADRGLVLAADDNMPWPLPAQAPYRVNDRRDHVALDSTPNKEVGRNRTLPGPSRHDLQLLHAGASGRFDEVGTDRVHHRRQVRFTPRDPAVSRVLDVCELVLPAAQAQCLRGIWCVAHAELVEHPERLAGTTFDRDWVAMVAALCCFLPHLISNKARAALDLANVAAGKAADSSKSRLRMSEHRHELLSNTTADWLGPRASARSNNPQSTASQAEPQRDKLMVVGAALANELLGSERLQRIARSALQLSPNEAIKLVLGLHVLREEYKLCKLTPSSLGSQVLAVTIAQIGSWLGLVTWSHQPGQYYHLEGANEDRWAFVKSQASHAPQMPLMDEPVGVYHWFEHAMNVQSEERYPTLEVIAMLDRPMSKSQQAVAAGMTGRIAALSDIVEASSGLAASPVATVELMAKHGINSNTIESLPEAIGAPFKDAIMKCERDPPTSWTPALLALVGREDLVSHTIHSHASVPKKSTATASSPHDIQTVCHALDHHHPNGRTKEASRHAVSQLIFREDKRLVEATSLMHFNATQMAECAKQPDWTDVQHIEQQRKKLQWVTTRMVALPPGDAMIHFDCQTPLLTDKYHLPGFSNSCIMQPMGTTLTTDRSGLTEEKVSWAYFHAGASAGLRISRHVAGIDTSWIAFNKPNDLTNRHAGLLLALGLNGHLRHVAKWLSFKYLTPKHTMTSVGLLLGLSASYMGTMDGLITRMLSVHITRMLPPGAAELNVSALTQTAGLIGIGLLYYNTQHRRMSEIMLSEVEQMELEDPDSGPDPLRDECYRLAAGIALGYINLGKGKDLGGLHGMYLPERLLAIAVGPRPVTVVHVFDRATAGAVVALALVYMKAGDVSIARKIDIPDTEAQFDHVRPDVLMLRVMAKHLIMWDGRESHTTESDRPGFIRRNLPACYQRRFQAMSTTSAKLQLQSSDVPYFNVVTGLAWVLSLMNAGSGNTKARDEILTVLNYFHAVRSGAEAYYYDAKLARSTVRRCIDVLALSAATVMAGTGDLKTFRYLRRLHGRTDSETQYGSHLAAHLAIGVLFLGGGTYTFGTSNLAIASLICAFYPLFPTDVHDNRVHLQALRHFWVFAAEARCLIVEEIDTHRPVSMPITLTLRDGTVKSLTAPCLLPELDSIATVQTNDRAYWRVTLDFAGNAEHLAAFRQNQRILVRQCPASEAHDSVFSSALAALNPSQANAQRAADLQKWQDVLTSLPVFDDHDKADVELVLPPNANRVLHTDERGTVIDDRVALSRSVAGSDGDALWNLRVLFAWAQKARDSEQGGLKWLGDEVVEGLRAKIEERMRQT</sequence>
<dbReference type="FunFam" id="1.25.10.10:FF:000435">
    <property type="entry name" value="Ubiquitin ligase subunit"/>
    <property type="match status" value="1"/>
</dbReference>
<evidence type="ECO:0000256" key="3">
    <source>
        <dbReference type="ARBA" id="ARBA00022737"/>
    </source>
</evidence>
<protein>
    <submittedName>
        <fullName evidence="9">Anaphase-promoting complex subunit 1</fullName>
    </submittedName>
</protein>
<feature type="domain" description="Anaphase-promoting complex subunit 1 beta-sandwich" evidence="8">
    <location>
        <begin position="1782"/>
        <end position="1857"/>
    </location>
</feature>
<dbReference type="GO" id="GO:0007091">
    <property type="term" value="P:metaphase/anaphase transition of mitotic cell cycle"/>
    <property type="evidence" value="ECO:0007669"/>
    <property type="project" value="TreeGrafter"/>
</dbReference>
<keyword evidence="2" id="KW-0132">Cell division</keyword>
<dbReference type="GO" id="GO:0005680">
    <property type="term" value="C:anaphase-promoting complex"/>
    <property type="evidence" value="ECO:0007669"/>
    <property type="project" value="InterPro"/>
</dbReference>
<reference evidence="9 10" key="1">
    <citation type="submission" date="2023-08" db="EMBL/GenBank/DDBJ databases">
        <title>Black Yeasts Isolated from many extreme environments.</title>
        <authorList>
            <person name="Coleine C."/>
            <person name="Stajich J.E."/>
            <person name="Selbmann L."/>
        </authorList>
    </citation>
    <scope>NUCLEOTIDE SEQUENCE [LARGE SCALE GENOMIC DNA]</scope>
    <source>
        <strain evidence="9 10">CCFEE 5935</strain>
    </source>
</reference>
<dbReference type="GO" id="GO:0031145">
    <property type="term" value="P:anaphase-promoting complex-dependent catabolic process"/>
    <property type="evidence" value="ECO:0007669"/>
    <property type="project" value="TreeGrafter"/>
</dbReference>
<dbReference type="EMBL" id="JAVRRT010000004">
    <property type="protein sequence ID" value="KAK5172957.1"/>
    <property type="molecule type" value="Genomic_DNA"/>
</dbReference>
<comment type="caution">
    <text evidence="9">The sequence shown here is derived from an EMBL/GenBank/DDBJ whole genome shotgun (WGS) entry which is preliminary data.</text>
</comment>
<dbReference type="Pfam" id="PF12859">
    <property type="entry name" value="ANAPC1"/>
    <property type="match status" value="1"/>
</dbReference>
<keyword evidence="10" id="KW-1185">Reference proteome</keyword>
<feature type="compositionally biased region" description="Polar residues" evidence="6">
    <location>
        <begin position="899"/>
        <end position="912"/>
    </location>
</feature>
<evidence type="ECO:0000256" key="6">
    <source>
        <dbReference type="SAM" id="MobiDB-lite"/>
    </source>
</evidence>
<keyword evidence="4" id="KW-0498">Mitosis</keyword>
<evidence type="ECO:0000259" key="8">
    <source>
        <dbReference type="Pfam" id="PF21282"/>
    </source>
</evidence>
<dbReference type="InterPro" id="IPR011989">
    <property type="entry name" value="ARM-like"/>
</dbReference>
<gene>
    <name evidence="9" type="primary">APC1</name>
    <name evidence="9" type="ORF">LTR77_003079</name>
</gene>
<dbReference type="GO" id="GO:0070979">
    <property type="term" value="P:protein K11-linked ubiquitination"/>
    <property type="evidence" value="ECO:0007669"/>
    <property type="project" value="TreeGrafter"/>
</dbReference>
<dbReference type="Pfam" id="PF21282">
    <property type="entry name" value="APC1_3rd"/>
    <property type="match status" value="1"/>
</dbReference>
<evidence type="ECO:0000313" key="9">
    <source>
        <dbReference type="EMBL" id="KAK5172957.1"/>
    </source>
</evidence>
<dbReference type="PANTHER" id="PTHR12827">
    <property type="entry name" value="MEIOTIC CHECKPOINT REGULATOR TSG24 FAMILY MEMBER"/>
    <property type="match status" value="1"/>
</dbReference>
<dbReference type="InterPro" id="IPR048971">
    <property type="entry name" value="Apc1_3rd"/>
</dbReference>
<feature type="compositionally biased region" description="Polar residues" evidence="6">
    <location>
        <begin position="402"/>
        <end position="412"/>
    </location>
</feature>
<feature type="compositionally biased region" description="Polar residues" evidence="6">
    <location>
        <begin position="471"/>
        <end position="481"/>
    </location>
</feature>
<accession>A0AAV9PJX4</accession>
<evidence type="ECO:0000256" key="1">
    <source>
        <dbReference type="ARBA" id="ARBA00010547"/>
    </source>
</evidence>
<dbReference type="GO" id="GO:0051301">
    <property type="term" value="P:cell division"/>
    <property type="evidence" value="ECO:0007669"/>
    <property type="project" value="UniProtKB-KW"/>
</dbReference>
<dbReference type="RefSeq" id="XP_064661675.1">
    <property type="nucleotide sequence ID" value="XM_064800336.1"/>
</dbReference>
<proteinExistence type="inferred from homology"/>
<evidence type="ECO:0000256" key="5">
    <source>
        <dbReference type="ARBA" id="ARBA00023306"/>
    </source>
</evidence>
<organism evidence="9 10">
    <name type="scientific">Saxophila tyrrhenica</name>
    <dbReference type="NCBI Taxonomy" id="1690608"/>
    <lineage>
        <taxon>Eukaryota</taxon>
        <taxon>Fungi</taxon>
        <taxon>Dikarya</taxon>
        <taxon>Ascomycota</taxon>
        <taxon>Pezizomycotina</taxon>
        <taxon>Dothideomycetes</taxon>
        <taxon>Dothideomycetidae</taxon>
        <taxon>Mycosphaerellales</taxon>
        <taxon>Extremaceae</taxon>
        <taxon>Saxophila</taxon>
    </lineage>
</organism>
<comment type="similarity">
    <text evidence="1">Belongs to the APC1 family.</text>
</comment>
<feature type="compositionally biased region" description="Basic and acidic residues" evidence="6">
    <location>
        <begin position="141"/>
        <end position="163"/>
    </location>
</feature>
<dbReference type="PANTHER" id="PTHR12827:SF3">
    <property type="entry name" value="ANAPHASE-PROMOTING COMPLEX SUBUNIT 1"/>
    <property type="match status" value="1"/>
</dbReference>
<evidence type="ECO:0000256" key="2">
    <source>
        <dbReference type="ARBA" id="ARBA00022618"/>
    </source>
</evidence>
<evidence type="ECO:0000259" key="7">
    <source>
        <dbReference type="Pfam" id="PF12859"/>
    </source>
</evidence>